<keyword evidence="1" id="KW-0812">Transmembrane</keyword>
<evidence type="ECO:0000313" key="2">
    <source>
        <dbReference type="EMBL" id="KAA6301010.1"/>
    </source>
</evidence>
<proteinExistence type="predicted"/>
<accession>A0A5M8NWF9</accession>
<evidence type="ECO:0000256" key="1">
    <source>
        <dbReference type="SAM" id="Phobius"/>
    </source>
</evidence>
<gene>
    <name evidence="2" type="ORF">EZS26_002862</name>
</gene>
<keyword evidence="1" id="KW-0472">Membrane</keyword>
<evidence type="ECO:0000313" key="3">
    <source>
        <dbReference type="Proteomes" id="UP000324575"/>
    </source>
</evidence>
<dbReference type="PROSITE" id="PS51257">
    <property type="entry name" value="PROKAR_LIPOPROTEIN"/>
    <property type="match status" value="1"/>
</dbReference>
<organism evidence="2 3">
    <name type="scientific">Candidatus Ordinivivax streblomastigis</name>
    <dbReference type="NCBI Taxonomy" id="2540710"/>
    <lineage>
        <taxon>Bacteria</taxon>
        <taxon>Pseudomonadati</taxon>
        <taxon>Bacteroidota</taxon>
        <taxon>Bacteroidia</taxon>
        <taxon>Bacteroidales</taxon>
        <taxon>Candidatus Ordinivivax</taxon>
    </lineage>
</organism>
<sequence>MKGQLKKNIFNQFTAGILIGCLLTIGGAFLQVHLQQKYDKEKMQHELSKQLSNTMNGTLVLGVNFLSSVNNLELKPKRWDNYINEGYVEWSKYENIYKNHINHNYPELTENFEKLCKDFHNVYLTFISVPILMGH</sequence>
<dbReference type="Proteomes" id="UP000324575">
    <property type="component" value="Unassembled WGS sequence"/>
</dbReference>
<comment type="caution">
    <text evidence="2">The sequence shown here is derived from an EMBL/GenBank/DDBJ whole genome shotgun (WGS) entry which is preliminary data.</text>
</comment>
<protein>
    <submittedName>
        <fullName evidence="2">Uncharacterized protein</fullName>
    </submittedName>
</protein>
<name>A0A5M8NWF9_9BACT</name>
<dbReference type="AlphaFoldDB" id="A0A5M8NWF9"/>
<dbReference type="EMBL" id="SNRX01000034">
    <property type="protein sequence ID" value="KAA6301010.1"/>
    <property type="molecule type" value="Genomic_DNA"/>
</dbReference>
<feature type="transmembrane region" description="Helical" evidence="1">
    <location>
        <begin position="12"/>
        <end position="34"/>
    </location>
</feature>
<keyword evidence="1" id="KW-1133">Transmembrane helix</keyword>
<reference evidence="2 3" key="1">
    <citation type="submission" date="2019-03" db="EMBL/GenBank/DDBJ databases">
        <title>Single cell metagenomics reveals metabolic interactions within the superorganism composed of flagellate Streblomastix strix and complex community of Bacteroidetes bacteria on its surface.</title>
        <authorList>
            <person name="Treitli S.C."/>
            <person name="Kolisko M."/>
            <person name="Husnik F."/>
            <person name="Keeling P."/>
            <person name="Hampl V."/>
        </authorList>
    </citation>
    <scope>NUCLEOTIDE SEQUENCE [LARGE SCALE GENOMIC DNA]</scope>
    <source>
        <strain evidence="2">St1</strain>
    </source>
</reference>